<reference evidence="8" key="1">
    <citation type="submission" date="2020-04" db="EMBL/GenBank/DDBJ databases">
        <title>A desert anoxygenic phototrophic bacterium fixes CO2 using RubisCO under aerobic conditions.</title>
        <authorList>
            <person name="Tang K."/>
        </authorList>
    </citation>
    <scope>NUCLEOTIDE SEQUENCE [LARGE SCALE GENOMIC DNA]</scope>
    <source>
        <strain evidence="8">MIMtkB3</strain>
    </source>
</reference>
<evidence type="ECO:0000256" key="2">
    <source>
        <dbReference type="ARBA" id="ARBA00009399"/>
    </source>
</evidence>
<proteinExistence type="inferred from homology"/>
<feature type="transmembrane region" description="Helical" evidence="6">
    <location>
        <begin position="87"/>
        <end position="108"/>
    </location>
</feature>
<feature type="transmembrane region" description="Helical" evidence="6">
    <location>
        <begin position="46"/>
        <end position="66"/>
    </location>
</feature>
<dbReference type="InterPro" id="IPR051401">
    <property type="entry name" value="GtrA_CellWall_Glycosyl"/>
</dbReference>
<dbReference type="AlphaFoldDB" id="A0A858R9G7"/>
<keyword evidence="9" id="KW-1185">Reference proteome</keyword>
<name>A0A858R9G7_9PROT</name>
<evidence type="ECO:0000256" key="5">
    <source>
        <dbReference type="ARBA" id="ARBA00023136"/>
    </source>
</evidence>
<feature type="domain" description="GtrA/DPMS transmembrane" evidence="7">
    <location>
        <begin position="22"/>
        <end position="109"/>
    </location>
</feature>
<dbReference type="GO" id="GO:0005886">
    <property type="term" value="C:plasma membrane"/>
    <property type="evidence" value="ECO:0007669"/>
    <property type="project" value="TreeGrafter"/>
</dbReference>
<evidence type="ECO:0000256" key="1">
    <source>
        <dbReference type="ARBA" id="ARBA00004141"/>
    </source>
</evidence>
<sequence length="117" mass="12281">MADAASAPAAPAGGLRRELLSFAVIGGVALFVDMGALWVALNLLGLGVYSGGLFSYLVAATFTWYLNRTFTFRGVSRRRALAQWAKFLAANGVGAAVNYAVYAAVVTFGPRWPPGPP</sequence>
<keyword evidence="5 6" id="KW-0472">Membrane</keyword>
<dbReference type="Pfam" id="PF04138">
    <property type="entry name" value="GtrA_DPMS_TM"/>
    <property type="match status" value="1"/>
</dbReference>
<evidence type="ECO:0000313" key="8">
    <source>
        <dbReference type="EMBL" id="QJE73793.1"/>
    </source>
</evidence>
<protein>
    <submittedName>
        <fullName evidence="8">GtrA family protein</fullName>
    </submittedName>
</protein>
<dbReference type="EMBL" id="CP051775">
    <property type="protein sequence ID" value="QJE73793.1"/>
    <property type="molecule type" value="Genomic_DNA"/>
</dbReference>
<keyword evidence="4 6" id="KW-1133">Transmembrane helix</keyword>
<keyword evidence="3 6" id="KW-0812">Transmembrane</keyword>
<accession>A0A858R9G7</accession>
<feature type="transmembrane region" description="Helical" evidence="6">
    <location>
        <begin position="19"/>
        <end position="40"/>
    </location>
</feature>
<dbReference type="KEGG" id="acru:HHL28_12430"/>
<comment type="similarity">
    <text evidence="2">Belongs to the GtrA family.</text>
</comment>
<evidence type="ECO:0000256" key="3">
    <source>
        <dbReference type="ARBA" id="ARBA00022692"/>
    </source>
</evidence>
<dbReference type="PANTHER" id="PTHR38459:SF1">
    <property type="entry name" value="PROPHAGE BACTOPRENOL-LINKED GLUCOSE TRANSLOCASE HOMOLOG"/>
    <property type="match status" value="1"/>
</dbReference>
<comment type="subcellular location">
    <subcellularLocation>
        <location evidence="1">Membrane</location>
        <topology evidence="1">Multi-pass membrane protein</topology>
    </subcellularLocation>
</comment>
<dbReference type="Proteomes" id="UP000501891">
    <property type="component" value="Chromosome"/>
</dbReference>
<dbReference type="GO" id="GO:0000271">
    <property type="term" value="P:polysaccharide biosynthetic process"/>
    <property type="evidence" value="ECO:0007669"/>
    <property type="project" value="InterPro"/>
</dbReference>
<evidence type="ECO:0000256" key="4">
    <source>
        <dbReference type="ARBA" id="ARBA00022989"/>
    </source>
</evidence>
<dbReference type="InterPro" id="IPR007267">
    <property type="entry name" value="GtrA_DPMS_TM"/>
</dbReference>
<gene>
    <name evidence="8" type="ORF">HHL28_12430</name>
</gene>
<evidence type="ECO:0000256" key="6">
    <source>
        <dbReference type="SAM" id="Phobius"/>
    </source>
</evidence>
<organism evidence="8 9">
    <name type="scientific">Aerophototrophica crusticola</name>
    <dbReference type="NCBI Taxonomy" id="1709002"/>
    <lineage>
        <taxon>Bacteria</taxon>
        <taxon>Pseudomonadati</taxon>
        <taxon>Pseudomonadota</taxon>
        <taxon>Alphaproteobacteria</taxon>
        <taxon>Rhodospirillales</taxon>
        <taxon>Rhodospirillaceae</taxon>
        <taxon>Aerophototrophica</taxon>
    </lineage>
</organism>
<evidence type="ECO:0000259" key="7">
    <source>
        <dbReference type="Pfam" id="PF04138"/>
    </source>
</evidence>
<dbReference type="PANTHER" id="PTHR38459">
    <property type="entry name" value="PROPHAGE BACTOPRENOL-LINKED GLUCOSE TRANSLOCASE HOMOLOG"/>
    <property type="match status" value="1"/>
</dbReference>
<evidence type="ECO:0000313" key="9">
    <source>
        <dbReference type="Proteomes" id="UP000501891"/>
    </source>
</evidence>